<proteinExistence type="predicted"/>
<evidence type="ECO:0000256" key="2">
    <source>
        <dbReference type="SAM" id="SignalP"/>
    </source>
</evidence>
<keyword evidence="4" id="KW-1185">Reference proteome</keyword>
<dbReference type="RefSeq" id="WP_211470015.1">
    <property type="nucleotide sequence ID" value="NZ_JAGSXH010000095.1"/>
</dbReference>
<evidence type="ECO:0000313" key="4">
    <source>
        <dbReference type="Proteomes" id="UP000677913"/>
    </source>
</evidence>
<organism evidence="3 4">
    <name type="scientific">Actinocrinis puniceicyclus</name>
    <dbReference type="NCBI Taxonomy" id="977794"/>
    <lineage>
        <taxon>Bacteria</taxon>
        <taxon>Bacillati</taxon>
        <taxon>Actinomycetota</taxon>
        <taxon>Actinomycetes</taxon>
        <taxon>Catenulisporales</taxon>
        <taxon>Actinospicaceae</taxon>
        <taxon>Actinocrinis</taxon>
    </lineage>
</organism>
<comment type="caution">
    <text evidence="3">The sequence shown here is derived from an EMBL/GenBank/DDBJ whole genome shotgun (WGS) entry which is preliminary data.</text>
</comment>
<keyword evidence="2" id="KW-0732">Signal</keyword>
<evidence type="ECO:0000256" key="1">
    <source>
        <dbReference type="SAM" id="MobiDB-lite"/>
    </source>
</evidence>
<name>A0A8J8BD00_9ACTN</name>
<reference evidence="3" key="1">
    <citation type="submission" date="2021-04" db="EMBL/GenBank/DDBJ databases">
        <title>Genome based classification of Actinospica acidithermotolerans sp. nov., an actinobacterium isolated from an Indonesian hot spring.</title>
        <authorList>
            <person name="Kusuma A.B."/>
            <person name="Putra K.E."/>
            <person name="Nafisah S."/>
            <person name="Loh J."/>
            <person name="Nouioui I."/>
            <person name="Goodfellow M."/>
        </authorList>
    </citation>
    <scope>NUCLEOTIDE SEQUENCE</scope>
    <source>
        <strain evidence="3">DSM 45618</strain>
    </source>
</reference>
<feature type="signal peptide" evidence="2">
    <location>
        <begin position="1"/>
        <end position="30"/>
    </location>
</feature>
<evidence type="ECO:0000313" key="3">
    <source>
        <dbReference type="EMBL" id="MBS2965662.1"/>
    </source>
</evidence>
<dbReference type="AlphaFoldDB" id="A0A8J8BD00"/>
<feature type="chain" id="PRO_5035199341" evidence="2">
    <location>
        <begin position="31"/>
        <end position="80"/>
    </location>
</feature>
<accession>A0A8J8BD00</accession>
<sequence length="80" mass="8019">MSSSYSRGSATFSVAVALLLIGFTAPPANASRPPDPPAPRGGASVSVDHCGASGVRLERAVDRRGFAAALAQVSRLLPGA</sequence>
<dbReference type="EMBL" id="JAGSXH010000095">
    <property type="protein sequence ID" value="MBS2965662.1"/>
    <property type="molecule type" value="Genomic_DNA"/>
</dbReference>
<protein>
    <submittedName>
        <fullName evidence="3">Uncharacterized protein</fullName>
    </submittedName>
</protein>
<feature type="region of interest" description="Disordered" evidence="1">
    <location>
        <begin position="28"/>
        <end position="47"/>
    </location>
</feature>
<gene>
    <name evidence="3" type="ORF">KGA66_21605</name>
</gene>
<dbReference type="Proteomes" id="UP000677913">
    <property type="component" value="Unassembled WGS sequence"/>
</dbReference>